<dbReference type="GO" id="GO:0010268">
    <property type="term" value="P:brassinosteroid homeostasis"/>
    <property type="evidence" value="ECO:0007669"/>
    <property type="project" value="TreeGrafter"/>
</dbReference>
<comment type="similarity">
    <text evidence="1 4">Belongs to the cytochrome P450 family.</text>
</comment>
<evidence type="ECO:0000256" key="5">
    <source>
        <dbReference type="SAM" id="Phobius"/>
    </source>
</evidence>
<dbReference type="GO" id="GO:0016705">
    <property type="term" value="F:oxidoreductase activity, acting on paired donors, with incorporation or reduction of molecular oxygen"/>
    <property type="evidence" value="ECO:0007669"/>
    <property type="project" value="InterPro"/>
</dbReference>
<protein>
    <recommendedName>
        <fullName evidence="8">Cytochrome P450</fullName>
    </recommendedName>
</protein>
<dbReference type="PRINTS" id="PR00359">
    <property type="entry name" value="BP450"/>
</dbReference>
<evidence type="ECO:0000256" key="1">
    <source>
        <dbReference type="ARBA" id="ARBA00010617"/>
    </source>
</evidence>
<keyword evidence="5" id="KW-0812">Transmembrane</keyword>
<keyword evidence="4" id="KW-0349">Heme</keyword>
<dbReference type="PANTHER" id="PTHR24286">
    <property type="entry name" value="CYTOCHROME P450 26"/>
    <property type="match status" value="1"/>
</dbReference>
<dbReference type="Proteomes" id="UP000077202">
    <property type="component" value="Unassembled WGS sequence"/>
</dbReference>
<organism evidence="6 7">
    <name type="scientific">Marchantia polymorpha subsp. ruderalis</name>
    <dbReference type="NCBI Taxonomy" id="1480154"/>
    <lineage>
        <taxon>Eukaryota</taxon>
        <taxon>Viridiplantae</taxon>
        <taxon>Streptophyta</taxon>
        <taxon>Embryophyta</taxon>
        <taxon>Marchantiophyta</taxon>
        <taxon>Marchantiopsida</taxon>
        <taxon>Marchantiidae</taxon>
        <taxon>Marchantiales</taxon>
        <taxon>Marchantiaceae</taxon>
        <taxon>Marchantia</taxon>
    </lineage>
</organism>
<dbReference type="Pfam" id="PF00067">
    <property type="entry name" value="p450"/>
    <property type="match status" value="2"/>
</dbReference>
<gene>
    <name evidence="6" type="ORF">AXG93_1200s1720</name>
</gene>
<keyword evidence="5" id="KW-0472">Membrane</keyword>
<feature type="transmembrane region" description="Helical" evidence="5">
    <location>
        <begin position="6"/>
        <end position="28"/>
    </location>
</feature>
<dbReference type="GO" id="GO:0016125">
    <property type="term" value="P:sterol metabolic process"/>
    <property type="evidence" value="ECO:0007669"/>
    <property type="project" value="TreeGrafter"/>
</dbReference>
<dbReference type="GO" id="GO:0016132">
    <property type="term" value="P:brassinosteroid biosynthetic process"/>
    <property type="evidence" value="ECO:0007669"/>
    <property type="project" value="TreeGrafter"/>
</dbReference>
<dbReference type="InterPro" id="IPR002397">
    <property type="entry name" value="Cyt_P450_B"/>
</dbReference>
<evidence type="ECO:0000313" key="7">
    <source>
        <dbReference type="Proteomes" id="UP000077202"/>
    </source>
</evidence>
<evidence type="ECO:0008006" key="8">
    <source>
        <dbReference type="Google" id="ProtNLM"/>
    </source>
</evidence>
<dbReference type="PRINTS" id="PR00385">
    <property type="entry name" value="P450"/>
</dbReference>
<sequence>MASYSTAIAVSAVLGAATVLLLCTRDFLSYWLYVRPLKLNATGSKLPPGSLGWPFFGEMRDFLKCFKNQKPDLFVQAREDRYGKAGLYTTSMFGVPSIMATKTETLRFLLKRDDVFGPGWPSMSAIMGKHSVVSVTGELHKSLRRYLFDAISSPQGMRLAIPHLDASMRSNLKQWADQGSINIRECTRNLTFYNIVDNFLSMKPSPEVDAIQRDYGMYMDGIRAIPVYLPGTAHYRAANSRRRLKGRFQEIIDTRRAANVHHNDFLQSLMDARSADGEPLTDEQLTDNLISLMLAGYESSAYSMMWVLILLAKHPECLAKLRVIDETLRLVNVAPMVFRTVLQDVTYKGYLIPKGWKVMPWLRAPHMDPDCFPEPERFNPDRWDAKDVNHEAFNPFGGGIRTCVGNQFARLQVSMFLHHLSLGYRWELLNPDAKVDHLPHPRPSDGGPMVFSTL</sequence>
<keyword evidence="3 4" id="KW-0408">Iron</keyword>
<proteinExistence type="inferred from homology"/>
<keyword evidence="7" id="KW-1185">Reference proteome</keyword>
<dbReference type="PROSITE" id="PS00086">
    <property type="entry name" value="CYTOCHROME_P450"/>
    <property type="match status" value="1"/>
</dbReference>
<keyword evidence="4" id="KW-0503">Monooxygenase</keyword>
<dbReference type="InterPro" id="IPR036396">
    <property type="entry name" value="Cyt_P450_sf"/>
</dbReference>
<dbReference type="InterPro" id="IPR001128">
    <property type="entry name" value="Cyt_P450"/>
</dbReference>
<evidence type="ECO:0000256" key="2">
    <source>
        <dbReference type="ARBA" id="ARBA00022723"/>
    </source>
</evidence>
<evidence type="ECO:0000313" key="6">
    <source>
        <dbReference type="EMBL" id="OAE33310.1"/>
    </source>
</evidence>
<dbReference type="EMBL" id="LVLJ01000668">
    <property type="protein sequence ID" value="OAE33310.1"/>
    <property type="molecule type" value="Genomic_DNA"/>
</dbReference>
<dbReference type="AlphaFoldDB" id="A0A176WJA9"/>
<dbReference type="SUPFAM" id="SSF48264">
    <property type="entry name" value="Cytochrome P450"/>
    <property type="match status" value="1"/>
</dbReference>
<dbReference type="GO" id="GO:0004497">
    <property type="term" value="F:monooxygenase activity"/>
    <property type="evidence" value="ECO:0007669"/>
    <property type="project" value="UniProtKB-KW"/>
</dbReference>
<dbReference type="PANTHER" id="PTHR24286:SF356">
    <property type="entry name" value="ENT-KAURENOIC ACID OXIDASE 2"/>
    <property type="match status" value="1"/>
</dbReference>
<dbReference type="GO" id="GO:0020037">
    <property type="term" value="F:heme binding"/>
    <property type="evidence" value="ECO:0007669"/>
    <property type="project" value="InterPro"/>
</dbReference>
<dbReference type="Gene3D" id="1.10.630.10">
    <property type="entry name" value="Cytochrome P450"/>
    <property type="match status" value="1"/>
</dbReference>
<accession>A0A176WJA9</accession>
<evidence type="ECO:0000256" key="4">
    <source>
        <dbReference type="RuleBase" id="RU000461"/>
    </source>
</evidence>
<dbReference type="InterPro" id="IPR017972">
    <property type="entry name" value="Cyt_P450_CS"/>
</dbReference>
<name>A0A176WJA9_MARPO</name>
<evidence type="ECO:0000256" key="3">
    <source>
        <dbReference type="ARBA" id="ARBA00023004"/>
    </source>
</evidence>
<dbReference type="GO" id="GO:0005506">
    <property type="term" value="F:iron ion binding"/>
    <property type="evidence" value="ECO:0007669"/>
    <property type="project" value="InterPro"/>
</dbReference>
<comment type="caution">
    <text evidence="6">The sequence shown here is derived from an EMBL/GenBank/DDBJ whole genome shotgun (WGS) entry which is preliminary data.</text>
</comment>
<reference evidence="6" key="1">
    <citation type="submission" date="2016-03" db="EMBL/GenBank/DDBJ databases">
        <title>Mechanisms controlling the formation of the plant cell surface in tip-growing cells are functionally conserved among land plants.</title>
        <authorList>
            <person name="Honkanen S."/>
            <person name="Jones V.A."/>
            <person name="Morieri G."/>
            <person name="Champion C."/>
            <person name="Hetherington A.J."/>
            <person name="Kelly S."/>
            <person name="Saint-Marcoux D."/>
            <person name="Proust H."/>
            <person name="Prescott H."/>
            <person name="Dolan L."/>
        </authorList>
    </citation>
    <scope>NUCLEOTIDE SEQUENCE [LARGE SCALE GENOMIC DNA]</scope>
    <source>
        <tissue evidence="6">Whole gametophyte</tissue>
    </source>
</reference>
<keyword evidence="2 4" id="KW-0479">Metal-binding</keyword>
<keyword evidence="4" id="KW-0560">Oxidoreductase</keyword>
<keyword evidence="5" id="KW-1133">Transmembrane helix</keyword>